<accession>A0A968GBM3</accession>
<evidence type="ECO:0000313" key="1">
    <source>
        <dbReference type="EMBL" id="NIZ46799.1"/>
    </source>
</evidence>
<organism evidence="1 2">
    <name type="scientific">Entomospira nematocerorum</name>
    <dbReference type="NCBI Taxonomy" id="2719987"/>
    <lineage>
        <taxon>Bacteria</taxon>
        <taxon>Pseudomonadati</taxon>
        <taxon>Spirochaetota</taxon>
        <taxon>Spirochaetia</taxon>
        <taxon>Spirochaetales</taxon>
        <taxon>Spirochaetaceae</taxon>
        <taxon>Entomospira</taxon>
    </lineage>
</organism>
<dbReference type="AlphaFoldDB" id="A0A968GBM3"/>
<sequence length="95" mass="10921">MRLTREIKEKIAVEHGKGKGEKNHLDGSLPVQIAGVHARIEALKGQKNSTAKHQIIKLKRLRSDLVSTYRRLDKEASLQLEESLGIMKHRYHHKH</sequence>
<evidence type="ECO:0000313" key="2">
    <source>
        <dbReference type="Proteomes" id="UP000752013"/>
    </source>
</evidence>
<dbReference type="EMBL" id="JAATLK010000001">
    <property type="protein sequence ID" value="NIZ46799.1"/>
    <property type="molecule type" value="Genomic_DNA"/>
</dbReference>
<gene>
    <name evidence="1" type="ORF">HCT46_02545</name>
</gene>
<proteinExistence type="predicted"/>
<name>A0A968GBM3_9SPIO</name>
<reference evidence="1" key="1">
    <citation type="submission" date="2020-03" db="EMBL/GenBank/DDBJ databases">
        <title>Spirochaetal bacteria isolated from arthropods constitute a novel genus Entomospira genus novum within the order Spirochaetales.</title>
        <authorList>
            <person name="Grana-Miraglia L."/>
            <person name="Sikutova S."/>
            <person name="Fingerle V."/>
            <person name="Sing A."/>
            <person name="Castillo-Ramirez S."/>
            <person name="Margos G."/>
            <person name="Rudolf I."/>
        </authorList>
    </citation>
    <scope>NUCLEOTIDE SEQUENCE</scope>
    <source>
        <strain evidence="1">BR208</strain>
    </source>
</reference>
<dbReference type="Proteomes" id="UP000752013">
    <property type="component" value="Unassembled WGS sequence"/>
</dbReference>
<keyword evidence="2" id="KW-1185">Reference proteome</keyword>
<protein>
    <submittedName>
        <fullName evidence="1">Uncharacterized protein</fullName>
    </submittedName>
</protein>
<comment type="caution">
    <text evidence="1">The sequence shown here is derived from an EMBL/GenBank/DDBJ whole genome shotgun (WGS) entry which is preliminary data.</text>
</comment>
<dbReference type="RefSeq" id="WP_167703245.1">
    <property type="nucleotide sequence ID" value="NZ_CP118168.1"/>
</dbReference>